<keyword evidence="3" id="KW-0560">Oxidoreductase</keyword>
<evidence type="ECO:0000256" key="3">
    <source>
        <dbReference type="ARBA" id="ARBA00023002"/>
    </source>
</evidence>
<evidence type="ECO:0000313" key="6">
    <source>
        <dbReference type="Proteomes" id="UP000799770"/>
    </source>
</evidence>
<evidence type="ECO:0000256" key="1">
    <source>
        <dbReference type="ARBA" id="ARBA00007905"/>
    </source>
</evidence>
<dbReference type="EMBL" id="ML977319">
    <property type="protein sequence ID" value="KAF2117266.1"/>
    <property type="molecule type" value="Genomic_DNA"/>
</dbReference>
<dbReference type="InterPro" id="IPR023210">
    <property type="entry name" value="NADP_OxRdtase_dom"/>
</dbReference>
<reference evidence="5" key="1">
    <citation type="journal article" date="2020" name="Stud. Mycol.">
        <title>101 Dothideomycetes genomes: a test case for predicting lifestyles and emergence of pathogens.</title>
        <authorList>
            <person name="Haridas S."/>
            <person name="Albert R."/>
            <person name="Binder M."/>
            <person name="Bloem J."/>
            <person name="Labutti K."/>
            <person name="Salamov A."/>
            <person name="Andreopoulos B."/>
            <person name="Baker S."/>
            <person name="Barry K."/>
            <person name="Bills G."/>
            <person name="Bluhm B."/>
            <person name="Cannon C."/>
            <person name="Castanera R."/>
            <person name="Culley D."/>
            <person name="Daum C."/>
            <person name="Ezra D."/>
            <person name="Gonzalez J."/>
            <person name="Henrissat B."/>
            <person name="Kuo A."/>
            <person name="Liang C."/>
            <person name="Lipzen A."/>
            <person name="Lutzoni F."/>
            <person name="Magnuson J."/>
            <person name="Mondo S."/>
            <person name="Nolan M."/>
            <person name="Ohm R."/>
            <person name="Pangilinan J."/>
            <person name="Park H.-J."/>
            <person name="Ramirez L."/>
            <person name="Alfaro M."/>
            <person name="Sun H."/>
            <person name="Tritt A."/>
            <person name="Yoshinaga Y."/>
            <person name="Zwiers L.-H."/>
            <person name="Turgeon B."/>
            <person name="Goodwin S."/>
            <person name="Spatafora J."/>
            <person name="Crous P."/>
            <person name="Grigoriev I."/>
        </authorList>
    </citation>
    <scope>NUCLEOTIDE SEQUENCE</scope>
    <source>
        <strain evidence="5">CBS 627.86</strain>
    </source>
</reference>
<evidence type="ECO:0000259" key="4">
    <source>
        <dbReference type="Pfam" id="PF00248"/>
    </source>
</evidence>
<accession>A0A6A5ZDG4</accession>
<dbReference type="OrthoDB" id="5357513at2759"/>
<sequence>MASSAKASSRLLSGESEPAFIYGTAWKKGQTERLVKEAIVAGFRSIDTAAQPRHYQEALVGQGIRGAIKEGVVKREDLYVQTKYTSPAGQDINNMPYHPLDPLETQVHTSVASSLKNLRPIDESEKDSYLDCVLLHSPLPTIQQTIEAWKILEGYVPKKIKALGISNVTLPILQAVYEHSTVKPSVVQNRFYPATKYDVPLRAFCERNGITYQSFWTLSGNPKLLKSEPVAKLAQSTNTSNSVSLYALVTDLGIVVLNGTTSSEHMDDDLAGLRTIKEWASENDQAWGAIRAGFQQLIEL</sequence>
<dbReference type="GO" id="GO:0016616">
    <property type="term" value="F:oxidoreductase activity, acting on the CH-OH group of donors, NAD or NADP as acceptor"/>
    <property type="evidence" value="ECO:0007669"/>
    <property type="project" value="UniProtKB-ARBA"/>
</dbReference>
<dbReference type="InterPro" id="IPR036812">
    <property type="entry name" value="NAD(P)_OxRdtase_dom_sf"/>
</dbReference>
<dbReference type="Gene3D" id="3.20.20.100">
    <property type="entry name" value="NADP-dependent oxidoreductase domain"/>
    <property type="match status" value="1"/>
</dbReference>
<feature type="domain" description="NADP-dependent oxidoreductase" evidence="4">
    <location>
        <begin position="28"/>
        <end position="219"/>
    </location>
</feature>
<proteinExistence type="inferred from homology"/>
<evidence type="ECO:0000256" key="2">
    <source>
        <dbReference type="ARBA" id="ARBA00022857"/>
    </source>
</evidence>
<comment type="similarity">
    <text evidence="1">Belongs to the aldo/keto reductase family.</text>
</comment>
<dbReference type="AlphaFoldDB" id="A0A6A5ZDG4"/>
<dbReference type="InterPro" id="IPR020471">
    <property type="entry name" value="AKR"/>
</dbReference>
<dbReference type="Pfam" id="PF00248">
    <property type="entry name" value="Aldo_ket_red"/>
    <property type="match status" value="1"/>
</dbReference>
<keyword evidence="2" id="KW-0521">NADP</keyword>
<dbReference type="CDD" id="cd19071">
    <property type="entry name" value="AKR_AKR1-5-like"/>
    <property type="match status" value="1"/>
</dbReference>
<protein>
    <submittedName>
        <fullName evidence="5">Aldo-keto reductase-like protein</fullName>
    </submittedName>
</protein>
<dbReference type="PANTHER" id="PTHR43827">
    <property type="entry name" value="2,5-DIKETO-D-GLUCONIC ACID REDUCTASE"/>
    <property type="match status" value="1"/>
</dbReference>
<name>A0A6A5ZDG4_9PLEO</name>
<dbReference type="PANTHER" id="PTHR43827:SF3">
    <property type="entry name" value="NADP-DEPENDENT OXIDOREDUCTASE DOMAIN-CONTAINING PROTEIN"/>
    <property type="match status" value="1"/>
</dbReference>
<keyword evidence="6" id="KW-1185">Reference proteome</keyword>
<organism evidence="5 6">
    <name type="scientific">Lophiotrema nucula</name>
    <dbReference type="NCBI Taxonomy" id="690887"/>
    <lineage>
        <taxon>Eukaryota</taxon>
        <taxon>Fungi</taxon>
        <taxon>Dikarya</taxon>
        <taxon>Ascomycota</taxon>
        <taxon>Pezizomycotina</taxon>
        <taxon>Dothideomycetes</taxon>
        <taxon>Pleosporomycetidae</taxon>
        <taxon>Pleosporales</taxon>
        <taxon>Lophiotremataceae</taxon>
        <taxon>Lophiotrema</taxon>
    </lineage>
</organism>
<dbReference type="Proteomes" id="UP000799770">
    <property type="component" value="Unassembled WGS sequence"/>
</dbReference>
<dbReference type="SUPFAM" id="SSF51430">
    <property type="entry name" value="NAD(P)-linked oxidoreductase"/>
    <property type="match status" value="1"/>
</dbReference>
<gene>
    <name evidence="5" type="ORF">BDV96DRAFT_490162</name>
</gene>
<evidence type="ECO:0000313" key="5">
    <source>
        <dbReference type="EMBL" id="KAF2117266.1"/>
    </source>
</evidence>